<gene>
    <name evidence="2" type="ORF">BKA67DRAFT_551382</name>
</gene>
<dbReference type="EMBL" id="JAGPXC010000002">
    <property type="protein sequence ID" value="KAH6656253.1"/>
    <property type="molecule type" value="Genomic_DNA"/>
</dbReference>
<dbReference type="GeneID" id="70130630"/>
<organism evidence="2 3">
    <name type="scientific">Truncatella angustata</name>
    <dbReference type="NCBI Taxonomy" id="152316"/>
    <lineage>
        <taxon>Eukaryota</taxon>
        <taxon>Fungi</taxon>
        <taxon>Dikarya</taxon>
        <taxon>Ascomycota</taxon>
        <taxon>Pezizomycotina</taxon>
        <taxon>Sordariomycetes</taxon>
        <taxon>Xylariomycetidae</taxon>
        <taxon>Amphisphaeriales</taxon>
        <taxon>Sporocadaceae</taxon>
        <taxon>Truncatella</taxon>
    </lineage>
</organism>
<name>A0A9P8ZZJ9_9PEZI</name>
<dbReference type="InterPro" id="IPR058502">
    <property type="entry name" value="PLL-like_beta-prop"/>
</dbReference>
<dbReference type="AlphaFoldDB" id="A0A9P8ZZJ9"/>
<proteinExistence type="predicted"/>
<accession>A0A9P8ZZJ9</accession>
<dbReference type="Pfam" id="PF26607">
    <property type="entry name" value="DUF8189"/>
    <property type="match status" value="1"/>
</dbReference>
<feature type="domain" description="PLL-like beta propeller" evidence="1">
    <location>
        <begin position="9"/>
        <end position="152"/>
    </location>
</feature>
<evidence type="ECO:0000313" key="3">
    <source>
        <dbReference type="Proteomes" id="UP000758603"/>
    </source>
</evidence>
<dbReference type="Proteomes" id="UP000758603">
    <property type="component" value="Unassembled WGS sequence"/>
</dbReference>
<dbReference type="RefSeq" id="XP_045960487.1">
    <property type="nucleotide sequence ID" value="XM_046101738.1"/>
</dbReference>
<sequence>MAIYDEGTSAVLHRQWSSSQSRWLGWNNRGGSFTGNPVLFSPSADRIDFLGIGMDSAMYHFTWSSTSGYTELKNLGGNWASVPSIVVSGEDRFDAVALGTDGKLKQRALINSTWQVSWHDLGADARSAPLAVSFESTTSIGVFAISKSGELLRGDYRISADSSWEIMSEFRGIGGNLTETWL</sequence>
<dbReference type="SUPFAM" id="SSF89372">
    <property type="entry name" value="Fucose-specific lectin"/>
    <property type="match status" value="1"/>
</dbReference>
<protein>
    <recommendedName>
        <fullName evidence="1">PLL-like beta propeller domain-containing protein</fullName>
    </recommendedName>
</protein>
<dbReference type="Gene3D" id="2.120.10.70">
    <property type="entry name" value="Fucose-specific lectin"/>
    <property type="match status" value="1"/>
</dbReference>
<evidence type="ECO:0000259" key="1">
    <source>
        <dbReference type="Pfam" id="PF26607"/>
    </source>
</evidence>
<keyword evidence="3" id="KW-1185">Reference proteome</keyword>
<dbReference type="OrthoDB" id="20872at2759"/>
<evidence type="ECO:0000313" key="2">
    <source>
        <dbReference type="EMBL" id="KAH6656253.1"/>
    </source>
</evidence>
<reference evidence="2" key="1">
    <citation type="journal article" date="2021" name="Nat. Commun.">
        <title>Genetic determinants of endophytism in the Arabidopsis root mycobiome.</title>
        <authorList>
            <person name="Mesny F."/>
            <person name="Miyauchi S."/>
            <person name="Thiergart T."/>
            <person name="Pickel B."/>
            <person name="Atanasova L."/>
            <person name="Karlsson M."/>
            <person name="Huettel B."/>
            <person name="Barry K.W."/>
            <person name="Haridas S."/>
            <person name="Chen C."/>
            <person name="Bauer D."/>
            <person name="Andreopoulos W."/>
            <person name="Pangilinan J."/>
            <person name="LaButti K."/>
            <person name="Riley R."/>
            <person name="Lipzen A."/>
            <person name="Clum A."/>
            <person name="Drula E."/>
            <person name="Henrissat B."/>
            <person name="Kohler A."/>
            <person name="Grigoriev I.V."/>
            <person name="Martin F.M."/>
            <person name="Hacquard S."/>
        </authorList>
    </citation>
    <scope>NUCLEOTIDE SEQUENCE</scope>
    <source>
        <strain evidence="2">MPI-SDFR-AT-0073</strain>
    </source>
</reference>
<comment type="caution">
    <text evidence="2">The sequence shown here is derived from an EMBL/GenBank/DDBJ whole genome shotgun (WGS) entry which is preliminary data.</text>
</comment>